<dbReference type="EMBL" id="JANPWB010000010">
    <property type="protein sequence ID" value="KAJ1136569.1"/>
    <property type="molecule type" value="Genomic_DNA"/>
</dbReference>
<feature type="compositionally biased region" description="Polar residues" evidence="1">
    <location>
        <begin position="101"/>
        <end position="110"/>
    </location>
</feature>
<feature type="non-terminal residue" evidence="2">
    <location>
        <position position="117"/>
    </location>
</feature>
<sequence length="117" mass="12894">ASSSQQQVSLWQLWASIEVSLLSKVREGGGGDDTHMVEDCGEPSLGHPTCRLPRQPMPLSLCHNSKNKGILWEEATARKGTQDSPHKEGRLVDTHSHSSRARVTSGTRWSLCSPYFP</sequence>
<name>A0AAV7QAG4_PLEWA</name>
<protein>
    <submittedName>
        <fullName evidence="2">Uncharacterized protein</fullName>
    </submittedName>
</protein>
<reference evidence="2" key="1">
    <citation type="journal article" date="2022" name="bioRxiv">
        <title>Sequencing and chromosome-scale assembly of the giantPleurodeles waltlgenome.</title>
        <authorList>
            <person name="Brown T."/>
            <person name="Elewa A."/>
            <person name="Iarovenko S."/>
            <person name="Subramanian E."/>
            <person name="Araus A.J."/>
            <person name="Petzold A."/>
            <person name="Susuki M."/>
            <person name="Suzuki K.-i.T."/>
            <person name="Hayashi T."/>
            <person name="Toyoda A."/>
            <person name="Oliveira C."/>
            <person name="Osipova E."/>
            <person name="Leigh N.D."/>
            <person name="Simon A."/>
            <person name="Yun M.H."/>
        </authorList>
    </citation>
    <scope>NUCLEOTIDE SEQUENCE</scope>
    <source>
        <strain evidence="2">20211129_DDA</strain>
        <tissue evidence="2">Liver</tissue>
    </source>
</reference>
<organism evidence="2 3">
    <name type="scientific">Pleurodeles waltl</name>
    <name type="common">Iberian ribbed newt</name>
    <dbReference type="NCBI Taxonomy" id="8319"/>
    <lineage>
        <taxon>Eukaryota</taxon>
        <taxon>Metazoa</taxon>
        <taxon>Chordata</taxon>
        <taxon>Craniata</taxon>
        <taxon>Vertebrata</taxon>
        <taxon>Euteleostomi</taxon>
        <taxon>Amphibia</taxon>
        <taxon>Batrachia</taxon>
        <taxon>Caudata</taxon>
        <taxon>Salamandroidea</taxon>
        <taxon>Salamandridae</taxon>
        <taxon>Pleurodelinae</taxon>
        <taxon>Pleurodeles</taxon>
    </lineage>
</organism>
<proteinExistence type="predicted"/>
<feature type="region of interest" description="Disordered" evidence="1">
    <location>
        <begin position="76"/>
        <end position="117"/>
    </location>
</feature>
<dbReference type="AlphaFoldDB" id="A0AAV7QAG4"/>
<accession>A0AAV7QAG4</accession>
<gene>
    <name evidence="2" type="ORF">NDU88_002984</name>
</gene>
<dbReference type="Proteomes" id="UP001066276">
    <property type="component" value="Chromosome 6"/>
</dbReference>
<feature type="non-terminal residue" evidence="2">
    <location>
        <position position="1"/>
    </location>
</feature>
<comment type="caution">
    <text evidence="2">The sequence shown here is derived from an EMBL/GenBank/DDBJ whole genome shotgun (WGS) entry which is preliminary data.</text>
</comment>
<evidence type="ECO:0000313" key="3">
    <source>
        <dbReference type="Proteomes" id="UP001066276"/>
    </source>
</evidence>
<feature type="compositionally biased region" description="Basic and acidic residues" evidence="1">
    <location>
        <begin position="76"/>
        <end position="96"/>
    </location>
</feature>
<keyword evidence="3" id="KW-1185">Reference proteome</keyword>
<evidence type="ECO:0000313" key="2">
    <source>
        <dbReference type="EMBL" id="KAJ1136569.1"/>
    </source>
</evidence>
<evidence type="ECO:0000256" key="1">
    <source>
        <dbReference type="SAM" id="MobiDB-lite"/>
    </source>
</evidence>